<dbReference type="OrthoDB" id="582213at2"/>
<feature type="coiled-coil region" evidence="1">
    <location>
        <begin position="59"/>
        <end position="86"/>
    </location>
</feature>
<evidence type="ECO:0000256" key="1">
    <source>
        <dbReference type="SAM" id="Coils"/>
    </source>
</evidence>
<gene>
    <name evidence="3" type="ORF">CUN59_09605</name>
</gene>
<evidence type="ECO:0000313" key="3">
    <source>
        <dbReference type="EMBL" id="PPJ63551.1"/>
    </source>
</evidence>
<dbReference type="RefSeq" id="WP_104387640.1">
    <property type="nucleotide sequence ID" value="NZ_PGEM01000064.1"/>
</dbReference>
<accession>A0A2S6CV36</accession>
<protein>
    <submittedName>
        <fullName evidence="3">Molecular chaperone GrpE</fullName>
    </submittedName>
</protein>
<evidence type="ECO:0000256" key="2">
    <source>
        <dbReference type="SAM" id="Phobius"/>
    </source>
</evidence>
<proteinExistence type="predicted"/>
<keyword evidence="2" id="KW-0812">Transmembrane</keyword>
<keyword evidence="2" id="KW-0472">Membrane</keyword>
<dbReference type="AlphaFoldDB" id="A0A2S6CV36"/>
<keyword evidence="4" id="KW-1185">Reference proteome</keyword>
<comment type="caution">
    <text evidence="3">The sequence shown here is derived from an EMBL/GenBank/DDBJ whole genome shotgun (WGS) entry which is preliminary data.</text>
</comment>
<organism evidence="3 4">
    <name type="scientific">Cuspidothrix issatschenkoi CHARLIE-1</name>
    <dbReference type="NCBI Taxonomy" id="2052836"/>
    <lineage>
        <taxon>Bacteria</taxon>
        <taxon>Bacillati</taxon>
        <taxon>Cyanobacteriota</taxon>
        <taxon>Cyanophyceae</taxon>
        <taxon>Nostocales</taxon>
        <taxon>Aphanizomenonaceae</taxon>
        <taxon>Cuspidothrix</taxon>
    </lineage>
</organism>
<name>A0A2S6CV36_9CYAN</name>
<dbReference type="Proteomes" id="UP000239589">
    <property type="component" value="Unassembled WGS sequence"/>
</dbReference>
<reference evidence="3 4" key="1">
    <citation type="submission" date="2018-02" db="EMBL/GenBank/DDBJ databases">
        <title>Discovery of a pederin family compound in a non-symbiotic bloom-forming cyanobacterium.</title>
        <authorList>
            <person name="Kust A."/>
            <person name="Mares J."/>
            <person name="Jokela J."/>
            <person name="Urajova P."/>
            <person name="Hajek J."/>
            <person name="Saurav K."/>
            <person name="Voracova K."/>
            <person name="Fewer D.P."/>
            <person name="Haapaniemi E."/>
            <person name="Permi P."/>
            <person name="Rehakova K."/>
            <person name="Sivonen K."/>
            <person name="Hrouzek P."/>
        </authorList>
    </citation>
    <scope>NUCLEOTIDE SEQUENCE [LARGE SCALE GENOMIC DNA]</scope>
    <source>
        <strain evidence="3 4">CHARLIE-1</strain>
    </source>
</reference>
<feature type="transmembrane region" description="Helical" evidence="2">
    <location>
        <begin position="7"/>
        <end position="26"/>
    </location>
</feature>
<evidence type="ECO:0000313" key="4">
    <source>
        <dbReference type="Proteomes" id="UP000239589"/>
    </source>
</evidence>
<dbReference type="EMBL" id="PGEM01000064">
    <property type="protein sequence ID" value="PPJ63551.1"/>
    <property type="molecule type" value="Genomic_DNA"/>
</dbReference>
<keyword evidence="2" id="KW-1133">Transmembrane helix</keyword>
<keyword evidence="1" id="KW-0175">Coiled coil</keyword>
<sequence length="193" mass="22275">MLEQINQAAFAVILVIIVYTILRILFPENDPENDPENNQDTIIDHESVTSPDTEQKIKILELEIQCQRLREELKQQSQQLQSDFQNETFTQLQTLLRNYPTVKTMVLAKPELPAKNLVSLFTPLDNLITSWGYTPIGETWQQVNYNPQLHQADNDDIQEGELVYIRFVGYQNGDKILYPAKVSRTLPPGFDNN</sequence>